<evidence type="ECO:0000256" key="3">
    <source>
        <dbReference type="ARBA" id="ARBA00022448"/>
    </source>
</evidence>
<dbReference type="Gene3D" id="1.20.1600.10">
    <property type="entry name" value="Outer membrane efflux proteins (OEP)"/>
    <property type="match status" value="1"/>
</dbReference>
<dbReference type="SUPFAM" id="SSF56954">
    <property type="entry name" value="Outer membrane efflux proteins (OEP)"/>
    <property type="match status" value="1"/>
</dbReference>
<feature type="signal peptide" evidence="8">
    <location>
        <begin position="1"/>
        <end position="20"/>
    </location>
</feature>
<dbReference type="InterPro" id="IPR051906">
    <property type="entry name" value="TolC-like"/>
</dbReference>
<comment type="subcellular location">
    <subcellularLocation>
        <location evidence="1">Cell outer membrane</location>
    </subcellularLocation>
</comment>
<keyword evidence="3" id="KW-0813">Transport</keyword>
<dbReference type="GO" id="GO:0015288">
    <property type="term" value="F:porin activity"/>
    <property type="evidence" value="ECO:0007669"/>
    <property type="project" value="TreeGrafter"/>
</dbReference>
<evidence type="ECO:0000256" key="1">
    <source>
        <dbReference type="ARBA" id="ARBA00004442"/>
    </source>
</evidence>
<dbReference type="GO" id="GO:0015562">
    <property type="term" value="F:efflux transmembrane transporter activity"/>
    <property type="evidence" value="ECO:0007669"/>
    <property type="project" value="InterPro"/>
</dbReference>
<sequence length="428" mass="49137">MKQGMTLFLLMFFVPWMLHAQEAPQTISLQQAVEFAIKHNKELQSSQMNIDLYRQKVRESVSQGLPQVNGTVTYSTNFGYKMDFGGQAIKMKDQSNLTVGLQQLLFSGQWILGMQTSKIAVRLTEQEVETTELDIIENIYNSYYTVLVSERMLDILRQNLENMNEIYKHTDNMYKAGTVEVTDVDQIRINVGQLKNSLLSMERTVAVNYNLLRLQLGLETGTPIKLTDALNVFLENDKSARLYVEKFDINNNLSYQLITTQTELNKKMLGLEKWSYAPTISGNYNFNYKILKPALDMSPKHTAGLTMNIPIFSGLQRDSKVKQAKITLEQSYMQKSLLQDQLNVQDEQLKFNLKNAMENYSLQKENIDVATRVLKSYQRKYELGAVSSLDLTQANNNYLQAETNYTEAVLTLLQAQVSLEKLYNQLPR</sequence>
<comment type="caution">
    <text evidence="9">The sequence shown here is derived from an EMBL/GenBank/DDBJ whole genome shotgun (WGS) entry which is preliminary data.</text>
</comment>
<keyword evidence="4" id="KW-1134">Transmembrane beta strand</keyword>
<proteinExistence type="inferred from homology"/>
<keyword evidence="5" id="KW-0812">Transmembrane</keyword>
<dbReference type="PANTHER" id="PTHR30026:SF20">
    <property type="entry name" value="OUTER MEMBRANE PROTEIN TOLC"/>
    <property type="match status" value="1"/>
</dbReference>
<name>A0A7W6MYK6_9BACT</name>
<evidence type="ECO:0000256" key="8">
    <source>
        <dbReference type="SAM" id="SignalP"/>
    </source>
</evidence>
<protein>
    <submittedName>
        <fullName evidence="9">Outer membrane protein TolC</fullName>
    </submittedName>
</protein>
<dbReference type="EMBL" id="JACIES010000004">
    <property type="protein sequence ID" value="MBB4026177.1"/>
    <property type="molecule type" value="Genomic_DNA"/>
</dbReference>
<evidence type="ECO:0000256" key="5">
    <source>
        <dbReference type="ARBA" id="ARBA00022692"/>
    </source>
</evidence>
<evidence type="ECO:0000256" key="7">
    <source>
        <dbReference type="ARBA" id="ARBA00023237"/>
    </source>
</evidence>
<reference evidence="9 10" key="1">
    <citation type="submission" date="2020-08" db="EMBL/GenBank/DDBJ databases">
        <title>Genomic Encyclopedia of Type Strains, Phase IV (KMG-IV): sequencing the most valuable type-strain genomes for metagenomic binning, comparative biology and taxonomic classification.</title>
        <authorList>
            <person name="Goeker M."/>
        </authorList>
    </citation>
    <scope>NUCLEOTIDE SEQUENCE [LARGE SCALE GENOMIC DNA]</scope>
    <source>
        <strain evidence="9 10">DSM 105721</strain>
    </source>
</reference>
<dbReference type="GO" id="GO:1990281">
    <property type="term" value="C:efflux pump complex"/>
    <property type="evidence" value="ECO:0007669"/>
    <property type="project" value="TreeGrafter"/>
</dbReference>
<evidence type="ECO:0000256" key="2">
    <source>
        <dbReference type="ARBA" id="ARBA00007613"/>
    </source>
</evidence>
<keyword evidence="10" id="KW-1185">Reference proteome</keyword>
<keyword evidence="8" id="KW-0732">Signal</keyword>
<dbReference type="AlphaFoldDB" id="A0A7W6MYK6"/>
<dbReference type="InterPro" id="IPR003423">
    <property type="entry name" value="OMP_efflux"/>
</dbReference>
<gene>
    <name evidence="9" type="ORF">GGR14_001967</name>
</gene>
<feature type="chain" id="PRO_5030896920" evidence="8">
    <location>
        <begin position="21"/>
        <end position="428"/>
    </location>
</feature>
<comment type="similarity">
    <text evidence="2">Belongs to the outer membrane factor (OMF) (TC 1.B.17) family.</text>
</comment>
<dbReference type="RefSeq" id="WP_229782944.1">
    <property type="nucleotide sequence ID" value="NZ_AP028155.1"/>
</dbReference>
<dbReference type="PANTHER" id="PTHR30026">
    <property type="entry name" value="OUTER MEMBRANE PROTEIN TOLC"/>
    <property type="match status" value="1"/>
</dbReference>
<keyword evidence="6" id="KW-0472">Membrane</keyword>
<dbReference type="Pfam" id="PF02321">
    <property type="entry name" value="OEP"/>
    <property type="match status" value="2"/>
</dbReference>
<evidence type="ECO:0000256" key="4">
    <source>
        <dbReference type="ARBA" id="ARBA00022452"/>
    </source>
</evidence>
<dbReference type="GeneID" id="93102416"/>
<accession>A0A7W6MYK6</accession>
<dbReference type="GO" id="GO:0009279">
    <property type="term" value="C:cell outer membrane"/>
    <property type="evidence" value="ECO:0007669"/>
    <property type="project" value="UniProtKB-SubCell"/>
</dbReference>
<dbReference type="Proteomes" id="UP000546007">
    <property type="component" value="Unassembled WGS sequence"/>
</dbReference>
<keyword evidence="7" id="KW-0998">Cell outer membrane</keyword>
<organism evidence="9 10">
    <name type="scientific">Butyricimonas faecihominis</name>
    <dbReference type="NCBI Taxonomy" id="1472416"/>
    <lineage>
        <taxon>Bacteria</taxon>
        <taxon>Pseudomonadati</taxon>
        <taxon>Bacteroidota</taxon>
        <taxon>Bacteroidia</taxon>
        <taxon>Bacteroidales</taxon>
        <taxon>Odoribacteraceae</taxon>
        <taxon>Butyricimonas</taxon>
    </lineage>
</organism>
<evidence type="ECO:0000313" key="9">
    <source>
        <dbReference type="EMBL" id="MBB4026177.1"/>
    </source>
</evidence>
<evidence type="ECO:0000256" key="6">
    <source>
        <dbReference type="ARBA" id="ARBA00023136"/>
    </source>
</evidence>
<evidence type="ECO:0000313" key="10">
    <source>
        <dbReference type="Proteomes" id="UP000546007"/>
    </source>
</evidence>